<organism evidence="2 3">
    <name type="scientific">Candidatus Lloydbacteria bacterium RIFCSPHIGHO2_02_FULL_51_22</name>
    <dbReference type="NCBI Taxonomy" id="1798663"/>
    <lineage>
        <taxon>Bacteria</taxon>
        <taxon>Candidatus Lloydiibacteriota</taxon>
    </lineage>
</organism>
<dbReference type="Proteomes" id="UP000178099">
    <property type="component" value="Unassembled WGS sequence"/>
</dbReference>
<sequence length="69" mass="7831">MDRKHFKCLFWKGLWALGALSFISAVYALYTGPVLGFDAQYWFWGALILTALSIPIKLDCHSCSVCETR</sequence>
<keyword evidence="1" id="KW-0812">Transmembrane</keyword>
<evidence type="ECO:0000313" key="2">
    <source>
        <dbReference type="EMBL" id="OGZ09697.1"/>
    </source>
</evidence>
<feature type="transmembrane region" description="Helical" evidence="1">
    <location>
        <begin position="41"/>
        <end position="60"/>
    </location>
</feature>
<proteinExistence type="predicted"/>
<feature type="transmembrane region" description="Helical" evidence="1">
    <location>
        <begin position="9"/>
        <end position="29"/>
    </location>
</feature>
<evidence type="ECO:0000256" key="1">
    <source>
        <dbReference type="SAM" id="Phobius"/>
    </source>
</evidence>
<name>A0A1G2D7Y3_9BACT</name>
<dbReference type="EMBL" id="MHLN01000047">
    <property type="protein sequence ID" value="OGZ09697.1"/>
    <property type="molecule type" value="Genomic_DNA"/>
</dbReference>
<keyword evidence="1" id="KW-1133">Transmembrane helix</keyword>
<evidence type="ECO:0000313" key="3">
    <source>
        <dbReference type="Proteomes" id="UP000178099"/>
    </source>
</evidence>
<dbReference type="AlphaFoldDB" id="A0A1G2D7Y3"/>
<accession>A0A1G2D7Y3</accession>
<comment type="caution">
    <text evidence="2">The sequence shown here is derived from an EMBL/GenBank/DDBJ whole genome shotgun (WGS) entry which is preliminary data.</text>
</comment>
<reference evidence="2 3" key="1">
    <citation type="journal article" date="2016" name="Nat. Commun.">
        <title>Thousands of microbial genomes shed light on interconnected biogeochemical processes in an aquifer system.</title>
        <authorList>
            <person name="Anantharaman K."/>
            <person name="Brown C.T."/>
            <person name="Hug L.A."/>
            <person name="Sharon I."/>
            <person name="Castelle C.J."/>
            <person name="Probst A.J."/>
            <person name="Thomas B.C."/>
            <person name="Singh A."/>
            <person name="Wilkins M.J."/>
            <person name="Karaoz U."/>
            <person name="Brodie E.L."/>
            <person name="Williams K.H."/>
            <person name="Hubbard S.S."/>
            <person name="Banfield J.F."/>
        </authorList>
    </citation>
    <scope>NUCLEOTIDE SEQUENCE [LARGE SCALE GENOMIC DNA]</scope>
</reference>
<protein>
    <submittedName>
        <fullName evidence="2">Uncharacterized protein</fullName>
    </submittedName>
</protein>
<keyword evidence="1" id="KW-0472">Membrane</keyword>
<gene>
    <name evidence="2" type="ORF">A3D67_02065</name>
</gene>